<evidence type="ECO:0000259" key="6">
    <source>
        <dbReference type="PROSITE" id="PS51805"/>
    </source>
</evidence>
<feature type="compositionally biased region" description="Polar residues" evidence="5">
    <location>
        <begin position="227"/>
        <end position="236"/>
    </location>
</feature>
<feature type="compositionally biased region" description="Low complexity" evidence="5">
    <location>
        <begin position="152"/>
        <end position="164"/>
    </location>
</feature>
<keyword evidence="2" id="KW-0479">Metal-binding</keyword>
<feature type="compositionally biased region" description="Low complexity" evidence="5">
    <location>
        <begin position="173"/>
        <end position="226"/>
    </location>
</feature>
<feature type="compositionally biased region" description="Basic and acidic residues" evidence="5">
    <location>
        <begin position="1253"/>
        <end position="1273"/>
    </location>
</feature>
<keyword evidence="3" id="KW-0863">Zinc-finger</keyword>
<feature type="compositionally biased region" description="Low complexity" evidence="5">
    <location>
        <begin position="108"/>
        <end position="121"/>
    </location>
</feature>
<dbReference type="GO" id="GO:0008270">
    <property type="term" value="F:zinc ion binding"/>
    <property type="evidence" value="ECO:0007669"/>
    <property type="project" value="UniProtKB-KW"/>
</dbReference>
<feature type="compositionally biased region" description="Low complexity" evidence="5">
    <location>
        <begin position="35"/>
        <end position="52"/>
    </location>
</feature>
<feature type="compositionally biased region" description="Low complexity" evidence="5">
    <location>
        <begin position="719"/>
        <end position="743"/>
    </location>
</feature>
<dbReference type="OrthoDB" id="10029243at2759"/>
<dbReference type="InParanoid" id="A0A2J7PLV2"/>
<comment type="caution">
    <text evidence="7">The sequence shown here is derived from an EMBL/GenBank/DDBJ whole genome shotgun (WGS) entry which is preliminary data.</text>
</comment>
<feature type="region of interest" description="Disordered" evidence="5">
    <location>
        <begin position="1253"/>
        <end position="1280"/>
    </location>
</feature>
<dbReference type="InterPro" id="IPR052440">
    <property type="entry name" value="Trans_Reg/Chrom_Remod"/>
</dbReference>
<feature type="compositionally biased region" description="Low complexity" evidence="5">
    <location>
        <begin position="900"/>
        <end position="914"/>
    </location>
</feature>
<dbReference type="GO" id="GO:0005634">
    <property type="term" value="C:nucleus"/>
    <property type="evidence" value="ECO:0007669"/>
    <property type="project" value="TreeGrafter"/>
</dbReference>
<accession>A0A2J7PLV2</accession>
<evidence type="ECO:0000256" key="2">
    <source>
        <dbReference type="ARBA" id="ARBA00022723"/>
    </source>
</evidence>
<feature type="compositionally biased region" description="Low complexity" evidence="5">
    <location>
        <begin position="1117"/>
        <end position="1130"/>
    </location>
</feature>
<feature type="region of interest" description="Disordered" evidence="5">
    <location>
        <begin position="548"/>
        <end position="940"/>
    </location>
</feature>
<feature type="compositionally biased region" description="Polar residues" evidence="5">
    <location>
        <begin position="758"/>
        <end position="768"/>
    </location>
</feature>
<feature type="compositionally biased region" description="Basic and acidic residues" evidence="5">
    <location>
        <begin position="589"/>
        <end position="621"/>
    </location>
</feature>
<gene>
    <name evidence="7" type="ORF">B7P43_G04969</name>
</gene>
<dbReference type="PANTHER" id="PTHR14955:SF4">
    <property type="entry name" value="PHD-TYPE DOMAIN-CONTAINING PROTEIN"/>
    <property type="match status" value="1"/>
</dbReference>
<feature type="compositionally biased region" description="Polar residues" evidence="5">
    <location>
        <begin position="54"/>
        <end position="77"/>
    </location>
</feature>
<evidence type="ECO:0000313" key="7">
    <source>
        <dbReference type="EMBL" id="PNF17315.1"/>
    </source>
</evidence>
<evidence type="ECO:0000256" key="3">
    <source>
        <dbReference type="ARBA" id="ARBA00022771"/>
    </source>
</evidence>
<feature type="region of interest" description="Disordered" evidence="5">
    <location>
        <begin position="1"/>
        <end position="382"/>
    </location>
</feature>
<feature type="compositionally biased region" description="Polar residues" evidence="5">
    <location>
        <begin position="858"/>
        <end position="869"/>
    </location>
</feature>
<proteinExistence type="predicted"/>
<keyword evidence="4" id="KW-0862">Zinc</keyword>
<evidence type="ECO:0000256" key="4">
    <source>
        <dbReference type="ARBA" id="ARBA00022833"/>
    </source>
</evidence>
<protein>
    <recommendedName>
        <fullName evidence="6">PHD-type domain-containing protein</fullName>
    </recommendedName>
</protein>
<feature type="compositionally biased region" description="Polar residues" evidence="5">
    <location>
        <begin position="1042"/>
        <end position="1052"/>
    </location>
</feature>
<feature type="compositionally biased region" description="Basic and acidic residues" evidence="5">
    <location>
        <begin position="818"/>
        <end position="839"/>
    </location>
</feature>
<feature type="compositionally biased region" description="Polar residues" evidence="5">
    <location>
        <begin position="668"/>
        <end position="677"/>
    </location>
</feature>
<name>A0A2J7PLV2_9NEOP</name>
<dbReference type="InterPro" id="IPR013083">
    <property type="entry name" value="Znf_RING/FYVE/PHD"/>
</dbReference>
<feature type="region of interest" description="Disordered" evidence="5">
    <location>
        <begin position="987"/>
        <end position="1190"/>
    </location>
</feature>
<feature type="compositionally biased region" description="Polar residues" evidence="5">
    <location>
        <begin position="127"/>
        <end position="141"/>
    </location>
</feature>
<dbReference type="PROSITE" id="PS51805">
    <property type="entry name" value="EPHD"/>
    <property type="match status" value="1"/>
</dbReference>
<feature type="compositionally biased region" description="Low complexity" evidence="5">
    <location>
        <begin position="339"/>
        <end position="348"/>
    </location>
</feature>
<reference evidence="7 8" key="1">
    <citation type="submission" date="2017-12" db="EMBL/GenBank/DDBJ databases">
        <title>Hemimetabolous genomes reveal molecular basis of termite eusociality.</title>
        <authorList>
            <person name="Harrison M.C."/>
            <person name="Jongepier E."/>
            <person name="Robertson H.M."/>
            <person name="Arning N."/>
            <person name="Bitard-Feildel T."/>
            <person name="Chao H."/>
            <person name="Childers C.P."/>
            <person name="Dinh H."/>
            <person name="Doddapaneni H."/>
            <person name="Dugan S."/>
            <person name="Gowin J."/>
            <person name="Greiner C."/>
            <person name="Han Y."/>
            <person name="Hu H."/>
            <person name="Hughes D.S.T."/>
            <person name="Huylmans A.-K."/>
            <person name="Kemena C."/>
            <person name="Kremer L.P.M."/>
            <person name="Lee S.L."/>
            <person name="Lopez-Ezquerra A."/>
            <person name="Mallet L."/>
            <person name="Monroy-Kuhn J.M."/>
            <person name="Moser A."/>
            <person name="Murali S.C."/>
            <person name="Muzny D.M."/>
            <person name="Otani S."/>
            <person name="Piulachs M.-D."/>
            <person name="Poelchau M."/>
            <person name="Qu J."/>
            <person name="Schaub F."/>
            <person name="Wada-Katsumata A."/>
            <person name="Worley K.C."/>
            <person name="Xie Q."/>
            <person name="Ylla G."/>
            <person name="Poulsen M."/>
            <person name="Gibbs R.A."/>
            <person name="Schal C."/>
            <person name="Richards S."/>
            <person name="Belles X."/>
            <person name="Korb J."/>
            <person name="Bornberg-Bauer E."/>
        </authorList>
    </citation>
    <scope>NUCLEOTIDE SEQUENCE [LARGE SCALE GENOMIC DNA]</scope>
    <source>
        <tissue evidence="7">Whole body</tissue>
    </source>
</reference>
<feature type="region of interest" description="Disordered" evidence="5">
    <location>
        <begin position="480"/>
        <end position="530"/>
    </location>
</feature>
<dbReference type="EMBL" id="NEVH01024423">
    <property type="protein sequence ID" value="PNF17315.1"/>
    <property type="molecule type" value="Genomic_DNA"/>
</dbReference>
<feature type="compositionally biased region" description="Polar residues" evidence="5">
    <location>
        <begin position="999"/>
        <end position="1014"/>
    </location>
</feature>
<feature type="compositionally biased region" description="Pro residues" evidence="5">
    <location>
        <begin position="285"/>
        <end position="299"/>
    </location>
</feature>
<feature type="compositionally biased region" description="Polar residues" evidence="5">
    <location>
        <begin position="93"/>
        <end position="106"/>
    </location>
</feature>
<feature type="compositionally biased region" description="Polar residues" evidence="5">
    <location>
        <begin position="495"/>
        <end position="530"/>
    </location>
</feature>
<dbReference type="GO" id="GO:0006357">
    <property type="term" value="P:regulation of transcription by RNA polymerase II"/>
    <property type="evidence" value="ECO:0007669"/>
    <property type="project" value="TreeGrafter"/>
</dbReference>
<dbReference type="PANTHER" id="PTHR14955">
    <property type="entry name" value="RETINOIC ACID INDUCED 1/TRANSCRIPTION FACTOR 20"/>
    <property type="match status" value="1"/>
</dbReference>
<evidence type="ECO:0000256" key="5">
    <source>
        <dbReference type="SAM" id="MobiDB-lite"/>
    </source>
</evidence>
<organism evidence="7 8">
    <name type="scientific">Cryptotermes secundus</name>
    <dbReference type="NCBI Taxonomy" id="105785"/>
    <lineage>
        <taxon>Eukaryota</taxon>
        <taxon>Metazoa</taxon>
        <taxon>Ecdysozoa</taxon>
        <taxon>Arthropoda</taxon>
        <taxon>Hexapoda</taxon>
        <taxon>Insecta</taxon>
        <taxon>Pterygota</taxon>
        <taxon>Neoptera</taxon>
        <taxon>Polyneoptera</taxon>
        <taxon>Dictyoptera</taxon>
        <taxon>Blattodea</taxon>
        <taxon>Blattoidea</taxon>
        <taxon>Termitoidae</taxon>
        <taxon>Kalotermitidae</taxon>
        <taxon>Cryptotermitinae</taxon>
        <taxon>Cryptotermes</taxon>
    </lineage>
</organism>
<evidence type="ECO:0000256" key="1">
    <source>
        <dbReference type="ARBA" id="ARBA00022553"/>
    </source>
</evidence>
<dbReference type="Pfam" id="PF13771">
    <property type="entry name" value="zf-HC5HC2H"/>
    <property type="match status" value="1"/>
</dbReference>
<dbReference type="InterPro" id="IPR034732">
    <property type="entry name" value="EPHD"/>
</dbReference>
<keyword evidence="1" id="KW-0597">Phosphoprotein</keyword>
<dbReference type="Proteomes" id="UP000235965">
    <property type="component" value="Unassembled WGS sequence"/>
</dbReference>
<dbReference type="STRING" id="105785.A0A2J7PLV2"/>
<sequence length="1425" mass="150457">MPGRTLATWYGSGRDPTENLYQPLEPSFYSRLPLQPGSSQYEQQQHQYGYYPVNQGNPGSSSTYSDQQQRTFSPSYSQQQQQQQPTPHYAPHSPSSPVTSAGSYHYNSRLSSPSGSPVSAPQHHGMNYSNPQQQALYSSALSPGHYGSPNHGQHSGYSPSSSNSSGGGGGSGNSQQWQIQQSAGDFSQHHSSPSPQHSSVLTGSPSASSATTQSPSPAHTPTPTGTLHSPPSSIAMSGQYPAHHHGRHPPMGTPPQTSQGHNLPSWVHHGAGPGMSMHSGTAMSGPPPQGPGYYPPPHPGRGIQGPPQHAHMASCVPVSGDRRSPLLSPTPGSWNNLGSVASAAAKASGTHDGSGRGPPPPSTHPQKNNGGSTGGGSGNPLFSLQMLVNQDINRNAAASSASVAQANSYRASTPSATHQQETVDLSSAGSGVEVYSRMLPQQSGPIPLTCADKQTTQVPEHASLRNGSIITCTSAASSVVSNTNVTSPPTPLNGEVSSDSGIGSSATPTPSSQAEMPISSTATPSTDINKSKTLAPVVESKACTKETVSVIAQTPPREKPKVSPPIPATSPHHSNEGKPESPAEECESGDVKDDSRDTDKALATQEPERSVKPASEEHFERCNPVIMSSTTDMVPAPREPTSNVVSSSNDSSLSKPTDDGLSVPSPSPGSKDSTSPVRSPKSGNMKRMKKVDSILENLVESGTKKFGGGNTTTVVAEQPSQTPSTTTVVVAPASVIVSPAATSEDSSSGLGQDVRTPSPGSQQKQQPTNRHKSPVPMHEEDAVSPTSGGADDSENGKPRRKRKLDKPVRVSKVSGEGEVEKEAGVDGDVGKDESQKLEEGPPTDESNETKELAAVECATSSKSVEQETCTKPIEAVTVDVVSSQDLVEKQEPSRRRRSSESSAASPSPVWPAAAQRTRRKSASDQQEDNGSSNAGDLLSVLVSNQHDKNVIGDSKPEVKNAFIEVETELEKMFAGIVEPEECVDPLKLDTASPVPMDVSPSSKTLDSLTNNDSASAEPKPASSMKSRGRPKGSRNGTRRSSESIFGTASTDSTPEKKKKKQSKRSADDPLSSTLLQKKTKKTKLFQGESGNDSSVCRKRGLIKGESACRDGPLQPMSVYDSSSNTSSSRSRGPLVHIEGPKDNPYHVSVVNAPFRGEDEDGGERGGIKKQPATASRRKIPSYHNDLDYRGKVTGSGGNASGMFSSTLSARYDAHTTDLTWICVFCKKGPHCSVGGGGTSGDLFGPYLLTPPDKLDMNGEGSADERDITEEQKRSGGRNKRSLREAHMVEQFCQKMSRKVQRSHTIESSSVAGMVPVSSSSGDGKEGDCYEVWVHEDCAVWAAGVHVVGSRIVGLQEAVWNAVHTVCNKCGEGGANVSCVRRGCEWRLHYGCAREQGWELDEEAYITRCVQHKKGVFSSEEAILPT</sequence>
<feature type="compositionally biased region" description="Low complexity" evidence="5">
    <location>
        <begin position="642"/>
        <end position="654"/>
    </location>
</feature>
<evidence type="ECO:0000313" key="8">
    <source>
        <dbReference type="Proteomes" id="UP000235965"/>
    </source>
</evidence>
<dbReference type="Gene3D" id="3.30.40.10">
    <property type="entry name" value="Zinc/RING finger domain, C3HC4 (zinc finger)"/>
    <property type="match status" value="1"/>
</dbReference>
<feature type="domain" description="PHD-type" evidence="6">
    <location>
        <begin position="1308"/>
        <end position="1412"/>
    </location>
</feature>
<keyword evidence="8" id="KW-1185">Reference proteome</keyword>